<dbReference type="PANTHER" id="PTHR23294">
    <property type="entry name" value="ET TRANSLATION PRODUCT-RELATED"/>
    <property type="match status" value="1"/>
</dbReference>
<dbReference type="Gene3D" id="1.20.1250.20">
    <property type="entry name" value="MFS general substrate transporter like domains"/>
    <property type="match status" value="1"/>
</dbReference>
<dbReference type="GO" id="GO:0016020">
    <property type="term" value="C:membrane"/>
    <property type="evidence" value="ECO:0007669"/>
    <property type="project" value="UniProtKB-SubCell"/>
</dbReference>
<gene>
    <name evidence="6" type="primary">Contig13722.g14634</name>
    <name evidence="6" type="ORF">STYLEM_20795</name>
</gene>
<evidence type="ECO:0000256" key="2">
    <source>
        <dbReference type="ARBA" id="ARBA00022692"/>
    </source>
</evidence>
<dbReference type="Proteomes" id="UP000039865">
    <property type="component" value="Unassembled WGS sequence"/>
</dbReference>
<dbReference type="AlphaFoldDB" id="A0A078BEQ1"/>
<feature type="transmembrane region" description="Helical" evidence="5">
    <location>
        <begin position="466"/>
        <end position="488"/>
    </location>
</feature>
<feature type="transmembrane region" description="Helical" evidence="5">
    <location>
        <begin position="434"/>
        <end position="454"/>
    </location>
</feature>
<evidence type="ECO:0000256" key="4">
    <source>
        <dbReference type="ARBA" id="ARBA00023136"/>
    </source>
</evidence>
<dbReference type="InterPro" id="IPR051617">
    <property type="entry name" value="UNC-93-like_regulator"/>
</dbReference>
<organism evidence="6 7">
    <name type="scientific">Stylonychia lemnae</name>
    <name type="common">Ciliate</name>
    <dbReference type="NCBI Taxonomy" id="5949"/>
    <lineage>
        <taxon>Eukaryota</taxon>
        <taxon>Sar</taxon>
        <taxon>Alveolata</taxon>
        <taxon>Ciliophora</taxon>
        <taxon>Intramacronucleata</taxon>
        <taxon>Spirotrichea</taxon>
        <taxon>Stichotrichia</taxon>
        <taxon>Sporadotrichida</taxon>
        <taxon>Oxytrichidae</taxon>
        <taxon>Stylonychinae</taxon>
        <taxon>Stylonychia</taxon>
    </lineage>
</organism>
<feature type="transmembrane region" description="Helical" evidence="5">
    <location>
        <begin position="45"/>
        <end position="63"/>
    </location>
</feature>
<evidence type="ECO:0000256" key="3">
    <source>
        <dbReference type="ARBA" id="ARBA00022989"/>
    </source>
</evidence>
<evidence type="ECO:0000256" key="5">
    <source>
        <dbReference type="SAM" id="Phobius"/>
    </source>
</evidence>
<feature type="transmembrane region" description="Helical" evidence="5">
    <location>
        <begin position="377"/>
        <end position="396"/>
    </location>
</feature>
<evidence type="ECO:0000313" key="7">
    <source>
        <dbReference type="Proteomes" id="UP000039865"/>
    </source>
</evidence>
<protein>
    <submittedName>
        <fullName evidence="6">Major facilitator superfamily protein</fullName>
    </submittedName>
</protein>
<proteinExistence type="predicted"/>
<evidence type="ECO:0000313" key="6">
    <source>
        <dbReference type="EMBL" id="CDW91637.1"/>
    </source>
</evidence>
<dbReference type="PANTHER" id="PTHR23294:SF0">
    <property type="entry name" value="UNC93-LIKE PROTEIN MFSD11"/>
    <property type="match status" value="1"/>
</dbReference>
<keyword evidence="2 5" id="KW-0812">Transmembrane</keyword>
<feature type="transmembrane region" description="Helical" evidence="5">
    <location>
        <begin position="121"/>
        <end position="144"/>
    </location>
</feature>
<dbReference type="GO" id="GO:0022857">
    <property type="term" value="F:transmembrane transporter activity"/>
    <property type="evidence" value="ECO:0007669"/>
    <property type="project" value="InterPro"/>
</dbReference>
<dbReference type="OrthoDB" id="78663at2759"/>
<dbReference type="InterPro" id="IPR036259">
    <property type="entry name" value="MFS_trans_sf"/>
</dbReference>
<dbReference type="EMBL" id="CCKQ01019615">
    <property type="protein sequence ID" value="CDW91637.1"/>
    <property type="molecule type" value="Genomic_DNA"/>
</dbReference>
<name>A0A078BEQ1_STYLE</name>
<feature type="transmembrane region" description="Helical" evidence="5">
    <location>
        <begin position="150"/>
        <end position="170"/>
    </location>
</feature>
<dbReference type="Pfam" id="PF07690">
    <property type="entry name" value="MFS_1"/>
    <property type="match status" value="1"/>
</dbReference>
<feature type="transmembrane region" description="Helical" evidence="5">
    <location>
        <begin position="402"/>
        <end position="427"/>
    </location>
</feature>
<evidence type="ECO:0000256" key="1">
    <source>
        <dbReference type="ARBA" id="ARBA00004141"/>
    </source>
</evidence>
<comment type="subcellular location">
    <subcellularLocation>
        <location evidence="1">Membrane</location>
        <topology evidence="1">Multi-pass membrane protein</topology>
    </subcellularLocation>
</comment>
<feature type="transmembrane region" description="Helical" evidence="5">
    <location>
        <begin position="343"/>
        <end position="365"/>
    </location>
</feature>
<accession>A0A078BEQ1</accession>
<dbReference type="InParanoid" id="A0A078BEQ1"/>
<sequence>MISSKIMNDFGYDSLGFYSLGLTNLFFGFSSPFTSNIIDKYGSKLAIKVGSVTFFLNVLASLLPTIKNKYQDLDIVFLYKEFIYSSVLICAAINGFGNSLLWCGSSIYVTKCSNLQTKERFFAFLQGIPQFSQFFGCLMSAFLLGNLDTLTFFIIMAAITGFGSFLLFLLREPLPQMVSIEQNSIVIENKEEENEVANDDDSLLPSTVQFSIVEGQPRRQTNYLNPPSFNNRDHKSTSIFPEDNNSTNNRQIIPQNNQLNTKNLSKYATSQNINSTDNSLKSSTTVTQSLSGMFRLLITRKMLILCAYMVQAGFTNAFQSAIFFPMLNDTMDKSNSKQKSSELSMFVLAACGLGEVLGAFSISLVIKQFKSNRMGVLYHLILSTLGYSCLIVYAIMFEFNPLAFVFALIFGMMDGASSTHLGLICGFEFDSQSVFAMGVNYMVKPIFGFIIILIESGVDATSSSTLTIFYSVSYAVCLICILIILFVFPFKPWLNRI</sequence>
<dbReference type="InterPro" id="IPR011701">
    <property type="entry name" value="MFS"/>
</dbReference>
<keyword evidence="4 5" id="KW-0472">Membrane</keyword>
<reference evidence="6 7" key="1">
    <citation type="submission" date="2014-06" db="EMBL/GenBank/DDBJ databases">
        <authorList>
            <person name="Swart Estienne"/>
        </authorList>
    </citation>
    <scope>NUCLEOTIDE SEQUENCE [LARGE SCALE GENOMIC DNA]</scope>
    <source>
        <strain evidence="6 7">130c</strain>
    </source>
</reference>
<keyword evidence="7" id="KW-1185">Reference proteome</keyword>
<feature type="transmembrane region" description="Helical" evidence="5">
    <location>
        <begin position="83"/>
        <end position="109"/>
    </location>
</feature>
<feature type="transmembrane region" description="Helical" evidence="5">
    <location>
        <begin position="15"/>
        <end position="33"/>
    </location>
</feature>
<keyword evidence="3 5" id="KW-1133">Transmembrane helix</keyword>
<feature type="transmembrane region" description="Helical" evidence="5">
    <location>
        <begin position="302"/>
        <end position="323"/>
    </location>
</feature>
<dbReference type="SUPFAM" id="SSF103473">
    <property type="entry name" value="MFS general substrate transporter"/>
    <property type="match status" value="1"/>
</dbReference>